<dbReference type="GO" id="GO:0046872">
    <property type="term" value="F:metal ion binding"/>
    <property type="evidence" value="ECO:0007669"/>
    <property type="project" value="UniProtKB-KW"/>
</dbReference>
<proteinExistence type="predicted"/>
<protein>
    <submittedName>
        <fullName evidence="6">Queuine tRNA-ribosyltransferase</fullName>
    </submittedName>
</protein>
<dbReference type="Proteomes" id="UP001472866">
    <property type="component" value="Chromosome 04"/>
</dbReference>
<keyword evidence="7" id="KW-1185">Reference proteome</keyword>
<dbReference type="NCBIfam" id="TIGR00449">
    <property type="entry name" value="tgt_general"/>
    <property type="match status" value="1"/>
</dbReference>
<keyword evidence="1" id="KW-0328">Glycosyltransferase</keyword>
<name>A0AAX4P713_9CHLO</name>
<evidence type="ECO:0000256" key="3">
    <source>
        <dbReference type="ARBA" id="ARBA00022694"/>
    </source>
</evidence>
<dbReference type="InterPro" id="IPR002616">
    <property type="entry name" value="tRNA_ribo_trans-like"/>
</dbReference>
<evidence type="ECO:0000256" key="2">
    <source>
        <dbReference type="ARBA" id="ARBA00022679"/>
    </source>
</evidence>
<gene>
    <name evidence="6" type="ORF">HKI87_04g32770</name>
</gene>
<accession>A0AAX4P713</accession>
<keyword evidence="3" id="KW-0819">tRNA processing</keyword>
<dbReference type="EMBL" id="CP151504">
    <property type="protein sequence ID" value="WZN61742.1"/>
    <property type="molecule type" value="Genomic_DNA"/>
</dbReference>
<evidence type="ECO:0000256" key="4">
    <source>
        <dbReference type="ARBA" id="ARBA00022723"/>
    </source>
</evidence>
<reference evidence="6 7" key="1">
    <citation type="submission" date="2024-03" db="EMBL/GenBank/DDBJ databases">
        <title>Complete genome sequence of the green alga Chloropicon roscoffensis RCC1871.</title>
        <authorList>
            <person name="Lemieux C."/>
            <person name="Pombert J.-F."/>
            <person name="Otis C."/>
            <person name="Turmel M."/>
        </authorList>
    </citation>
    <scope>NUCLEOTIDE SEQUENCE [LARGE SCALE GENOMIC DNA]</scope>
    <source>
        <strain evidence="6 7">RCC1871</strain>
    </source>
</reference>
<dbReference type="GO" id="GO:0008479">
    <property type="term" value="F:tRNA-guanosine(34) queuine transglycosylase activity"/>
    <property type="evidence" value="ECO:0007669"/>
    <property type="project" value="InterPro"/>
</dbReference>
<feature type="domain" description="tRNA-guanine(15) transglycosylase-like" evidence="5">
    <location>
        <begin position="65"/>
        <end position="443"/>
    </location>
</feature>
<evidence type="ECO:0000313" key="6">
    <source>
        <dbReference type="EMBL" id="WZN61742.1"/>
    </source>
</evidence>
<evidence type="ECO:0000259" key="5">
    <source>
        <dbReference type="Pfam" id="PF01702"/>
    </source>
</evidence>
<dbReference type="InterPro" id="IPR004803">
    <property type="entry name" value="TGT"/>
</dbReference>
<dbReference type="Pfam" id="PF01702">
    <property type="entry name" value="TGT"/>
    <property type="match status" value="1"/>
</dbReference>
<evidence type="ECO:0000256" key="1">
    <source>
        <dbReference type="ARBA" id="ARBA00022676"/>
    </source>
</evidence>
<keyword evidence="2" id="KW-0808">Transferase</keyword>
<keyword evidence="4" id="KW-0479">Metal-binding</keyword>
<sequence length="444" mass="48898">MTPPGARRAAAMGLRRGRRWLSYQASEQIAAWVASEEPAPPPSDFEGWEPREFFRFEVLHQSKSSGARVGRIHTPHGHVDTPGYVAVATNAALKHVDHTLTDYSEEDGGQQLMFCNSYHLLLQPGGEAVEAAGGLHRFMNRTQPLITDSGGFQVFSLANHSVTDELNSKLNSKKRYPKGTMRVSEAGVVFRSYRDGKLVDLSPEKSVLNQKQLGADIIIPLDELPPFHTPARDLVRSVALTHRWEARSLRTHLADLRQQAMLGVIHGGISRELRTWSAEYISGLPFDGFAIGGSLGRDTAELLGILGTVMPILRADGGRLPPGTRKPVHLLGVGDEGSIRAAAKTGVDTFDSCFPTRLGRHGAALITGGSRINITNSRFKTEYRAVLDEECGCRVCSQGFSRAYLHHLFKAKEPLGPQLLAIHNLRYMERLMKGIRSEILNDML</sequence>
<dbReference type="NCBIfam" id="TIGR00430">
    <property type="entry name" value="Q_tRNA_tgt"/>
    <property type="match status" value="1"/>
</dbReference>
<organism evidence="6 7">
    <name type="scientific">Chloropicon roscoffensis</name>
    <dbReference type="NCBI Taxonomy" id="1461544"/>
    <lineage>
        <taxon>Eukaryota</taxon>
        <taxon>Viridiplantae</taxon>
        <taxon>Chlorophyta</taxon>
        <taxon>Chloropicophyceae</taxon>
        <taxon>Chloropicales</taxon>
        <taxon>Chloropicaceae</taxon>
        <taxon>Chloropicon</taxon>
    </lineage>
</organism>
<dbReference type="Gene3D" id="3.20.20.105">
    <property type="entry name" value="Queuine tRNA-ribosyltransferase-like"/>
    <property type="match status" value="1"/>
</dbReference>
<dbReference type="PANTHER" id="PTHR43468">
    <property type="match status" value="1"/>
</dbReference>
<dbReference type="InterPro" id="IPR036511">
    <property type="entry name" value="TGT-like_sf"/>
</dbReference>
<dbReference type="SUPFAM" id="SSF51713">
    <property type="entry name" value="tRNA-guanine transglycosylase"/>
    <property type="match status" value="1"/>
</dbReference>
<dbReference type="AlphaFoldDB" id="A0AAX4P713"/>
<dbReference type="GO" id="GO:0006400">
    <property type="term" value="P:tRNA modification"/>
    <property type="evidence" value="ECO:0007669"/>
    <property type="project" value="InterPro"/>
</dbReference>
<evidence type="ECO:0000313" key="7">
    <source>
        <dbReference type="Proteomes" id="UP001472866"/>
    </source>
</evidence>
<dbReference type="PANTHER" id="PTHR43468:SF1">
    <property type="entry name" value="TRNA-GUANOSINE(34) QUEUINE TRANSGLYCOSYLASE"/>
    <property type="match status" value="1"/>
</dbReference>